<name>A0A939KQW8_9PROT</name>
<evidence type="ECO:0000313" key="2">
    <source>
        <dbReference type="EMBL" id="MBO1326034.1"/>
    </source>
</evidence>
<evidence type="ECO:0000256" key="1">
    <source>
        <dbReference type="SAM" id="SignalP"/>
    </source>
</evidence>
<comment type="caution">
    <text evidence="2">The sequence shown here is derived from an EMBL/GenBank/DDBJ whole genome shotgun (WGS) entry which is preliminary data.</text>
</comment>
<feature type="signal peptide" evidence="1">
    <location>
        <begin position="1"/>
        <end position="25"/>
    </location>
</feature>
<evidence type="ECO:0000313" key="3">
    <source>
        <dbReference type="Proteomes" id="UP000664073"/>
    </source>
</evidence>
<dbReference type="AlphaFoldDB" id="A0A939KQW8"/>
<proteinExistence type="predicted"/>
<accession>A0A939KQW8</accession>
<protein>
    <recommendedName>
        <fullName evidence="4">Lipoprotein</fullName>
    </recommendedName>
</protein>
<dbReference type="PROSITE" id="PS51257">
    <property type="entry name" value="PROKAR_LIPOPROTEIN"/>
    <property type="match status" value="1"/>
</dbReference>
<gene>
    <name evidence="2" type="ORF">J2D77_12820</name>
</gene>
<dbReference type="RefSeq" id="WP_207846725.1">
    <property type="nucleotide sequence ID" value="NZ_JAFVMH010000007.1"/>
</dbReference>
<dbReference type="PROSITE" id="PS51318">
    <property type="entry name" value="TAT"/>
    <property type="match status" value="1"/>
</dbReference>
<reference evidence="2" key="1">
    <citation type="submission" date="2021-03" db="EMBL/GenBank/DDBJ databases">
        <title>The complete genome sequence of Acetobacter sp. TBRC 12339.</title>
        <authorList>
            <person name="Charoenyingcharoen P."/>
            <person name="Yukphan P."/>
        </authorList>
    </citation>
    <scope>NUCLEOTIDE SEQUENCE</scope>
    <source>
        <strain evidence="2">TBRC 12339</strain>
    </source>
</reference>
<evidence type="ECO:0008006" key="4">
    <source>
        <dbReference type="Google" id="ProtNLM"/>
    </source>
</evidence>
<dbReference type="EMBL" id="JAFVMH010000007">
    <property type="protein sequence ID" value="MBO1326034.1"/>
    <property type="molecule type" value="Genomic_DNA"/>
</dbReference>
<feature type="chain" id="PRO_5037084005" description="Lipoprotein" evidence="1">
    <location>
        <begin position="26"/>
        <end position="186"/>
    </location>
</feature>
<dbReference type="Proteomes" id="UP000664073">
    <property type="component" value="Unassembled WGS sequence"/>
</dbReference>
<sequence length="186" mass="18346">MTFSRRAVLRHGAQLGVLGAATALAACTVTTSGTTTTLTLDVAKVKTYGQAGLNAAATVMGFLAPIPALAPYAAGVQAACAGLSKALDAFSAAVGPALAVSYDDATCRTLVNSILSDMGALSSAMTAAIQGSGTLLSATVGADATTALNALDTLIDLFRGVLGLAGDRARASPRMTEAQALAVLGE</sequence>
<keyword evidence="1" id="KW-0732">Signal</keyword>
<keyword evidence="3" id="KW-1185">Reference proteome</keyword>
<dbReference type="InterPro" id="IPR006311">
    <property type="entry name" value="TAT_signal"/>
</dbReference>
<organism evidence="2 3">
    <name type="scientific">Acetobacter garciniae</name>
    <dbReference type="NCBI Taxonomy" id="2817435"/>
    <lineage>
        <taxon>Bacteria</taxon>
        <taxon>Pseudomonadati</taxon>
        <taxon>Pseudomonadota</taxon>
        <taxon>Alphaproteobacteria</taxon>
        <taxon>Acetobacterales</taxon>
        <taxon>Acetobacteraceae</taxon>
        <taxon>Acetobacter</taxon>
    </lineage>
</organism>